<name>V9DSS9_PHYNI</name>
<keyword evidence="2" id="KW-1185">Reference proteome</keyword>
<protein>
    <submittedName>
        <fullName evidence="1">Uncharacterized protein</fullName>
    </submittedName>
</protein>
<reference evidence="1 2" key="1">
    <citation type="submission" date="2013-11" db="EMBL/GenBank/DDBJ databases">
        <title>The Genome Sequence of Phytophthora parasitica P1569.</title>
        <authorList>
            <consortium name="The Broad Institute Genomics Platform"/>
            <person name="Russ C."/>
            <person name="Tyler B."/>
            <person name="Panabieres F."/>
            <person name="Shan W."/>
            <person name="Tripathy S."/>
            <person name="Grunwald N."/>
            <person name="Machado M."/>
            <person name="Johnson C.S."/>
            <person name="Arredondo F."/>
            <person name="Hong C."/>
            <person name="Coffey M."/>
            <person name="Young S.K."/>
            <person name="Zeng Q."/>
            <person name="Gargeya S."/>
            <person name="Fitzgerald M."/>
            <person name="Abouelleil A."/>
            <person name="Alvarado L."/>
            <person name="Chapman S.B."/>
            <person name="Gainer-Dewar J."/>
            <person name="Goldberg J."/>
            <person name="Griggs A."/>
            <person name="Gujja S."/>
            <person name="Hansen M."/>
            <person name="Howarth C."/>
            <person name="Imamovic A."/>
            <person name="Ireland A."/>
            <person name="Larimer J."/>
            <person name="McCowan C."/>
            <person name="Murphy C."/>
            <person name="Pearson M."/>
            <person name="Poon T.W."/>
            <person name="Priest M."/>
            <person name="Roberts A."/>
            <person name="Saif S."/>
            <person name="Shea T."/>
            <person name="Sykes S."/>
            <person name="Wortman J."/>
            <person name="Nusbaum C."/>
            <person name="Birren B."/>
        </authorList>
    </citation>
    <scope>NUCLEOTIDE SEQUENCE [LARGE SCALE GENOMIC DNA]</scope>
    <source>
        <strain evidence="1 2">P1569</strain>
    </source>
</reference>
<proteinExistence type="predicted"/>
<dbReference type="Proteomes" id="UP000018721">
    <property type="component" value="Unassembled WGS sequence"/>
</dbReference>
<comment type="caution">
    <text evidence="1">The sequence shown here is derived from an EMBL/GenBank/DDBJ whole genome shotgun (WGS) entry which is preliminary data.</text>
</comment>
<gene>
    <name evidence="1" type="ORF">F443_23156</name>
</gene>
<dbReference type="HOGENOM" id="CLU_1177398_0_0_1"/>
<dbReference type="AlphaFoldDB" id="V9DSS9"/>
<evidence type="ECO:0000313" key="1">
    <source>
        <dbReference type="EMBL" id="ETI29721.1"/>
    </source>
</evidence>
<accession>V9DSS9</accession>
<sequence length="236" mass="26079">MKYLQQKHELDESVLMEAFKRAAGCGQTEVVEHLYSEKDQISTSAFEEAAIVAGGGGHLSVLKLLDGKNPISDELAVKVFLSAAKDKGLRCSDIDDQVGVMEVLYLKGCISFDVIVEVFPEASRSSSVDAVEFLYPTASIPTYVMDEAFQNAADLNCAKVVDFLYKTGEIFSMMIEETVMITAQDEDMYFVECLFNCGGIPQELLDKDAQSTPPASLFHLFLSRIRNSESVKRTKL</sequence>
<evidence type="ECO:0000313" key="2">
    <source>
        <dbReference type="Proteomes" id="UP000018721"/>
    </source>
</evidence>
<organism evidence="1 2">
    <name type="scientific">Phytophthora nicotianae P1569</name>
    <dbReference type="NCBI Taxonomy" id="1317065"/>
    <lineage>
        <taxon>Eukaryota</taxon>
        <taxon>Sar</taxon>
        <taxon>Stramenopiles</taxon>
        <taxon>Oomycota</taxon>
        <taxon>Peronosporomycetes</taxon>
        <taxon>Peronosporales</taxon>
        <taxon>Peronosporaceae</taxon>
        <taxon>Phytophthora</taxon>
    </lineage>
</organism>
<dbReference type="EMBL" id="ANIZ01004880">
    <property type="protein sequence ID" value="ETI29721.1"/>
    <property type="molecule type" value="Genomic_DNA"/>
</dbReference>